<proteinExistence type="predicted"/>
<dbReference type="AlphaFoldDB" id="A0A6J4RET7"/>
<evidence type="ECO:0000313" key="1">
    <source>
        <dbReference type="EMBL" id="CAA9472002.1"/>
    </source>
</evidence>
<gene>
    <name evidence="1" type="ORF">AVDCRST_MAG96-472</name>
</gene>
<name>A0A6J4RET7_9BACT</name>
<protein>
    <submittedName>
        <fullName evidence="1">Uncharacterized protein</fullName>
    </submittedName>
</protein>
<accession>A0A6J4RET7</accession>
<reference evidence="1" key="1">
    <citation type="submission" date="2020-02" db="EMBL/GenBank/DDBJ databases">
        <authorList>
            <person name="Meier V. D."/>
        </authorList>
    </citation>
    <scope>NUCLEOTIDE SEQUENCE</scope>
    <source>
        <strain evidence="1">AVDCRST_MAG96</strain>
    </source>
</reference>
<organism evidence="1">
    <name type="scientific">uncultured Segetibacter sp</name>
    <dbReference type="NCBI Taxonomy" id="481133"/>
    <lineage>
        <taxon>Bacteria</taxon>
        <taxon>Pseudomonadati</taxon>
        <taxon>Bacteroidota</taxon>
        <taxon>Chitinophagia</taxon>
        <taxon>Chitinophagales</taxon>
        <taxon>Chitinophagaceae</taxon>
        <taxon>Segetibacter</taxon>
        <taxon>environmental samples</taxon>
    </lineage>
</organism>
<feature type="non-terminal residue" evidence="1">
    <location>
        <position position="1"/>
    </location>
</feature>
<sequence length="28" mass="3187">PLSGQKGLKGNEKNSHLFLFLFLIKPIF</sequence>
<dbReference type="EMBL" id="CADCVN010000179">
    <property type="protein sequence ID" value="CAA9472002.1"/>
    <property type="molecule type" value="Genomic_DNA"/>
</dbReference>